<reference evidence="4 5" key="1">
    <citation type="submission" date="2020-10" db="EMBL/GenBank/DDBJ databases">
        <title>The Coptis chinensis genome and diversification of protoberbering-type alkaloids.</title>
        <authorList>
            <person name="Wang B."/>
            <person name="Shu S."/>
            <person name="Song C."/>
            <person name="Liu Y."/>
        </authorList>
    </citation>
    <scope>NUCLEOTIDE SEQUENCE [LARGE SCALE GENOMIC DNA]</scope>
    <source>
        <strain evidence="4">HL-2020</strain>
        <tissue evidence="4">Leaf</tissue>
    </source>
</reference>
<gene>
    <name evidence="4" type="ORF">IFM89_016040</name>
</gene>
<evidence type="ECO:0000313" key="4">
    <source>
        <dbReference type="EMBL" id="KAF9592589.1"/>
    </source>
</evidence>
<dbReference type="GO" id="GO:0050660">
    <property type="term" value="F:flavin adenine dinucleotide binding"/>
    <property type="evidence" value="ECO:0007669"/>
    <property type="project" value="InterPro"/>
</dbReference>
<dbReference type="OrthoDB" id="407275at2759"/>
<dbReference type="AlphaFoldDB" id="A0A835H454"/>
<dbReference type="EMBL" id="JADFTS010000008">
    <property type="protein sequence ID" value="KAF9592589.1"/>
    <property type="molecule type" value="Genomic_DNA"/>
</dbReference>
<dbReference type="GO" id="GO:0016491">
    <property type="term" value="F:oxidoreductase activity"/>
    <property type="evidence" value="ECO:0007669"/>
    <property type="project" value="InterPro"/>
</dbReference>
<keyword evidence="1" id="KW-0285">Flavoprotein</keyword>
<name>A0A835H454_9MAGN</name>
<comment type="caution">
    <text evidence="4">The sequence shown here is derived from an EMBL/GenBank/DDBJ whole genome shotgun (WGS) entry which is preliminary data.</text>
</comment>
<dbReference type="InterPro" id="IPR016169">
    <property type="entry name" value="FAD-bd_PCMH_sub2"/>
</dbReference>
<keyword evidence="5" id="KW-1185">Reference proteome</keyword>
<accession>A0A835H454</accession>
<evidence type="ECO:0000256" key="1">
    <source>
        <dbReference type="ARBA" id="ARBA00022630"/>
    </source>
</evidence>
<evidence type="ECO:0000256" key="2">
    <source>
        <dbReference type="ARBA" id="ARBA00022827"/>
    </source>
</evidence>
<dbReference type="PANTHER" id="PTHR32448">
    <property type="entry name" value="OS08G0158400 PROTEIN"/>
    <property type="match status" value="1"/>
</dbReference>
<proteinExistence type="predicted"/>
<dbReference type="Gene3D" id="3.40.462.20">
    <property type="match status" value="1"/>
</dbReference>
<dbReference type="Gene3D" id="3.30.465.10">
    <property type="match status" value="1"/>
</dbReference>
<feature type="domain" description="Berberine/berberine-like" evidence="3">
    <location>
        <begin position="101"/>
        <end position="164"/>
    </location>
</feature>
<sequence>MSWLEAMAYLPGIAKGFTVDALKERNLEATGQLELFPLQGMIARIRSDKSPHPHRNGNLYSVGYLVGWGEEDDKNSDLYKDWIRRVHEYMSPFVSKGPRAAYVNEVDLDLGVMDWDNHSISSDEYVNLGRAWGERYFLGNYNRLVRAKTYIDPNNVFRHRQSIPPMFFQDLNDDSNQFVSC</sequence>
<organism evidence="4 5">
    <name type="scientific">Coptis chinensis</name>
    <dbReference type="NCBI Taxonomy" id="261450"/>
    <lineage>
        <taxon>Eukaryota</taxon>
        <taxon>Viridiplantae</taxon>
        <taxon>Streptophyta</taxon>
        <taxon>Embryophyta</taxon>
        <taxon>Tracheophyta</taxon>
        <taxon>Spermatophyta</taxon>
        <taxon>Magnoliopsida</taxon>
        <taxon>Ranunculales</taxon>
        <taxon>Ranunculaceae</taxon>
        <taxon>Coptidoideae</taxon>
        <taxon>Coptis</taxon>
    </lineage>
</organism>
<keyword evidence="2" id="KW-0274">FAD</keyword>
<evidence type="ECO:0000313" key="5">
    <source>
        <dbReference type="Proteomes" id="UP000631114"/>
    </source>
</evidence>
<dbReference type="Pfam" id="PF08031">
    <property type="entry name" value="BBE"/>
    <property type="match status" value="1"/>
</dbReference>
<protein>
    <recommendedName>
        <fullName evidence="3">Berberine/berberine-like domain-containing protein</fullName>
    </recommendedName>
</protein>
<dbReference type="InterPro" id="IPR012951">
    <property type="entry name" value="BBE"/>
</dbReference>
<dbReference type="Proteomes" id="UP000631114">
    <property type="component" value="Unassembled WGS sequence"/>
</dbReference>
<evidence type="ECO:0000259" key="3">
    <source>
        <dbReference type="Pfam" id="PF08031"/>
    </source>
</evidence>